<evidence type="ECO:0000313" key="2">
    <source>
        <dbReference type="EMBL" id="CAD8695959.1"/>
    </source>
</evidence>
<dbReference type="EMBL" id="HBFB01035816">
    <property type="protein sequence ID" value="CAD8695959.1"/>
    <property type="molecule type" value="Transcribed_RNA"/>
</dbReference>
<feature type="region of interest" description="Disordered" evidence="1">
    <location>
        <begin position="499"/>
        <end position="534"/>
    </location>
</feature>
<feature type="compositionally biased region" description="Low complexity" evidence="1">
    <location>
        <begin position="223"/>
        <end position="232"/>
    </location>
</feature>
<feature type="compositionally biased region" description="Low complexity" evidence="1">
    <location>
        <begin position="299"/>
        <end position="322"/>
    </location>
</feature>
<dbReference type="PANTHER" id="PTHR14604">
    <property type="entry name" value="WD40 REPEAT PF20"/>
    <property type="match status" value="1"/>
</dbReference>
<proteinExistence type="predicted"/>
<name>A0A7S0X0R8_9CHLO</name>
<feature type="compositionally biased region" description="Low complexity" evidence="1">
    <location>
        <begin position="442"/>
        <end position="456"/>
    </location>
</feature>
<feature type="compositionally biased region" description="Polar residues" evidence="1">
    <location>
        <begin position="274"/>
        <end position="284"/>
    </location>
</feature>
<feature type="region of interest" description="Disordered" evidence="1">
    <location>
        <begin position="355"/>
        <end position="377"/>
    </location>
</feature>
<feature type="region of interest" description="Disordered" evidence="1">
    <location>
        <begin position="53"/>
        <end position="72"/>
    </location>
</feature>
<protein>
    <recommendedName>
        <fullName evidence="3">LisH domain-containing protein</fullName>
    </recommendedName>
</protein>
<gene>
    <name evidence="2" type="ORF">CLEI1391_LOCUS20145</name>
</gene>
<feature type="region of interest" description="Disordered" evidence="1">
    <location>
        <begin position="223"/>
        <end position="333"/>
    </location>
</feature>
<accession>A0A7S0X0R8</accession>
<evidence type="ECO:0008006" key="3">
    <source>
        <dbReference type="Google" id="ProtNLM"/>
    </source>
</evidence>
<feature type="region of interest" description="Disordered" evidence="1">
    <location>
        <begin position="421"/>
        <end position="459"/>
    </location>
</feature>
<dbReference type="AlphaFoldDB" id="A0A7S0X0R8"/>
<dbReference type="InterPro" id="IPR050995">
    <property type="entry name" value="WD-F-box_domain-protein"/>
</dbReference>
<reference evidence="2" key="1">
    <citation type="submission" date="2021-01" db="EMBL/GenBank/DDBJ databases">
        <authorList>
            <person name="Corre E."/>
            <person name="Pelletier E."/>
            <person name="Niang G."/>
            <person name="Scheremetjew M."/>
            <person name="Finn R."/>
            <person name="Kale V."/>
            <person name="Holt S."/>
            <person name="Cochrane G."/>
            <person name="Meng A."/>
            <person name="Brown T."/>
            <person name="Cohen L."/>
        </authorList>
    </citation>
    <scope>NUCLEOTIDE SEQUENCE</scope>
    <source>
        <strain evidence="2">SAG 11-49</strain>
    </source>
</reference>
<feature type="compositionally biased region" description="Low complexity" evidence="1">
    <location>
        <begin position="251"/>
        <end position="272"/>
    </location>
</feature>
<feature type="compositionally biased region" description="Polar residues" evidence="1">
    <location>
        <begin position="366"/>
        <end position="377"/>
    </location>
</feature>
<organism evidence="2">
    <name type="scientific">Chlamydomonas leiostraca</name>
    <dbReference type="NCBI Taxonomy" id="1034604"/>
    <lineage>
        <taxon>Eukaryota</taxon>
        <taxon>Viridiplantae</taxon>
        <taxon>Chlorophyta</taxon>
        <taxon>core chlorophytes</taxon>
        <taxon>Chlorophyceae</taxon>
        <taxon>CS clade</taxon>
        <taxon>Chlamydomonadales</taxon>
        <taxon>Chlamydomonadaceae</taxon>
        <taxon>Chlamydomonas</taxon>
    </lineage>
</organism>
<sequence>MAQELENLALGEDSDDEFNYEEVEVLSEEEDDAASEDLDAALRSLQTLIAKDAGAASKPKAPDAPAPGSVTKRPEVMDDFLRNFFVKMGLSRTCEAFEAEWYELKATGRLEGAGAVPDVYLRNAELEEEVAGLRERVRALEHALVERDTEIQILKHALELQTREAADAVAAKEEAMAAAASAQAQAQQQQAQLAATTSVSASSRHTSTSSIEKEVLSELIGQGQAGAPASAGDTGKAAAETANSSARPQEGGAPAPAAAAASARRGPSGPASTPFDTSRANANGPQARGGSAAGPHTQGAPAAASAAAGSGESSMMRAGSASLGPAGERQQAGYHPLGHTTAAAAAAAAAQANGRARASSIPADSAPQSKANPSTSAPYQLAQAAAAAAAAAAQANNTVPLAGDNLPPSYRNAAAGVMAGGQAPAASMPPVSPSAPHKMGEEGAAAGAGSTATAAAGGQGQARGHLNHVAPEFSNQRLMMHPQTAAAAAAQQAQQRGMGYSHVGGKGGAAAAPAQGGSTPAHRVQAAVPQDSPGLDDFAHMGLIDDLLGAE</sequence>
<dbReference type="PANTHER" id="PTHR14604:SF3">
    <property type="entry name" value="SPERM-ASSOCIATED ANTIGEN 16 PROTEIN"/>
    <property type="match status" value="1"/>
</dbReference>
<evidence type="ECO:0000256" key="1">
    <source>
        <dbReference type="SAM" id="MobiDB-lite"/>
    </source>
</evidence>